<evidence type="ECO:0000256" key="2">
    <source>
        <dbReference type="ARBA" id="ARBA00008789"/>
    </source>
</evidence>
<sequence length="129" mass="15055">MQMQELYLFTVIKIAGSLSCMAFSVLSYHRSMRAFVPEKLKMGWSSSIIYFLWNLFLIGTRVVCMSLFASVLPCYITAHFLSLWTLLVLWAWWQKTDFMDTKAGEWLYRATVGLLWIMVVEEICRISSS</sequence>
<dbReference type="GO" id="GO:0070782">
    <property type="term" value="P:phosphatidylserine exposure on apoptotic cell surface"/>
    <property type="evidence" value="ECO:0007669"/>
    <property type="project" value="TreeGrafter"/>
</dbReference>
<dbReference type="EMBL" id="VFJC01000030">
    <property type="protein sequence ID" value="KAB5517728.1"/>
    <property type="molecule type" value="Genomic_DNA"/>
</dbReference>
<keyword evidence="6 7" id="KW-0472">Membrane</keyword>
<evidence type="ECO:0000313" key="9">
    <source>
        <dbReference type="Proteomes" id="UP000327468"/>
    </source>
</evidence>
<organism evidence="8 9">
    <name type="scientific">Pangasianodon hypophthalmus</name>
    <name type="common">Striped catfish</name>
    <name type="synonym">Helicophagus hypophthalmus</name>
    <dbReference type="NCBI Taxonomy" id="310915"/>
    <lineage>
        <taxon>Eukaryota</taxon>
        <taxon>Metazoa</taxon>
        <taxon>Chordata</taxon>
        <taxon>Craniata</taxon>
        <taxon>Vertebrata</taxon>
        <taxon>Euteleostomi</taxon>
        <taxon>Actinopterygii</taxon>
        <taxon>Neopterygii</taxon>
        <taxon>Teleostei</taxon>
        <taxon>Ostariophysi</taxon>
        <taxon>Siluriformes</taxon>
        <taxon>Pangasiidae</taxon>
        <taxon>Pangasianodon</taxon>
    </lineage>
</organism>
<dbReference type="GO" id="GO:0005886">
    <property type="term" value="C:plasma membrane"/>
    <property type="evidence" value="ECO:0007669"/>
    <property type="project" value="UniProtKB-SubCell"/>
</dbReference>
<reference evidence="8 9" key="1">
    <citation type="submission" date="2019-06" db="EMBL/GenBank/DDBJ databases">
        <title>A chromosome-scale genome assembly of the striped catfish, Pangasianodon hypophthalmus.</title>
        <authorList>
            <person name="Wen M."/>
            <person name="Zahm M."/>
            <person name="Roques C."/>
            <person name="Cabau C."/>
            <person name="Klopp C."/>
            <person name="Donnadieu C."/>
            <person name="Jouanno E."/>
            <person name="Avarre J.-C."/>
            <person name="Campet M."/>
            <person name="Ha T.T.T."/>
            <person name="Dugue R."/>
            <person name="Lampietro C."/>
            <person name="Louis A."/>
            <person name="Herpin A."/>
            <person name="Echchiki A."/>
            <person name="Berthelot C."/>
            <person name="Parey E."/>
            <person name="Roest-Crollius H."/>
            <person name="Braasch I."/>
            <person name="Postlethwait J."/>
            <person name="Bobe J."/>
            <person name="Montfort J."/>
            <person name="Bouchez O."/>
            <person name="Begum T."/>
            <person name="Schartl M."/>
            <person name="Guiguen Y."/>
        </authorList>
    </citation>
    <scope>NUCLEOTIDE SEQUENCE [LARGE SCALE GENOMIC DNA]</scope>
    <source>
        <strain evidence="8 9">Indonesia</strain>
        <tissue evidence="8">Blood</tissue>
    </source>
</reference>
<evidence type="ECO:0000313" key="8">
    <source>
        <dbReference type="EMBL" id="KAB5517728.1"/>
    </source>
</evidence>
<dbReference type="GO" id="GO:0043652">
    <property type="term" value="P:engulfment of apoptotic cell"/>
    <property type="evidence" value="ECO:0007669"/>
    <property type="project" value="TreeGrafter"/>
</dbReference>
<dbReference type="Proteomes" id="UP000327468">
    <property type="component" value="Chromosome 29"/>
</dbReference>
<dbReference type="InterPro" id="IPR050895">
    <property type="entry name" value="XK-related_scramblase"/>
</dbReference>
<dbReference type="PANTHER" id="PTHR16024:SF19">
    <property type="entry name" value="XK-RELATED PROTEIN"/>
    <property type="match status" value="1"/>
</dbReference>
<keyword evidence="4 7" id="KW-0812">Transmembrane</keyword>
<comment type="subcellular location">
    <subcellularLocation>
        <location evidence="1">Cell membrane</location>
        <topology evidence="1">Multi-pass membrane protein</topology>
    </subcellularLocation>
    <subcellularLocation>
        <location evidence="7">Membrane</location>
        <topology evidence="7">Multi-pass membrane protein</topology>
    </subcellularLocation>
</comment>
<evidence type="ECO:0000256" key="3">
    <source>
        <dbReference type="ARBA" id="ARBA00022475"/>
    </source>
</evidence>
<keyword evidence="5 7" id="KW-1133">Transmembrane helix</keyword>
<accession>A0A5N5JEN8</accession>
<feature type="transmembrane region" description="Helical" evidence="7">
    <location>
        <begin position="48"/>
        <end position="69"/>
    </location>
</feature>
<evidence type="ECO:0000256" key="4">
    <source>
        <dbReference type="ARBA" id="ARBA00022692"/>
    </source>
</evidence>
<evidence type="ECO:0000256" key="7">
    <source>
        <dbReference type="RuleBase" id="RU910716"/>
    </source>
</evidence>
<keyword evidence="3" id="KW-1003">Cell membrane</keyword>
<gene>
    <name evidence="8" type="ORF">PHYPO_G00170540</name>
</gene>
<evidence type="ECO:0000256" key="5">
    <source>
        <dbReference type="ARBA" id="ARBA00022989"/>
    </source>
</evidence>
<evidence type="ECO:0000256" key="1">
    <source>
        <dbReference type="ARBA" id="ARBA00004651"/>
    </source>
</evidence>
<proteinExistence type="inferred from homology"/>
<name>A0A5N5JEN8_PANHP</name>
<dbReference type="Pfam" id="PF09815">
    <property type="entry name" value="XK-related"/>
    <property type="match status" value="1"/>
</dbReference>
<keyword evidence="9" id="KW-1185">Reference proteome</keyword>
<feature type="transmembrane region" description="Helical" evidence="7">
    <location>
        <begin position="6"/>
        <end position="28"/>
    </location>
</feature>
<dbReference type="GO" id="GO:1902742">
    <property type="term" value="P:apoptotic process involved in development"/>
    <property type="evidence" value="ECO:0007669"/>
    <property type="project" value="TreeGrafter"/>
</dbReference>
<protein>
    <recommendedName>
        <fullName evidence="7">XK-related protein</fullName>
    </recommendedName>
</protein>
<dbReference type="InterPro" id="IPR018629">
    <property type="entry name" value="XK-rel"/>
</dbReference>
<feature type="transmembrane region" description="Helical" evidence="7">
    <location>
        <begin position="75"/>
        <end position="93"/>
    </location>
</feature>
<comment type="similarity">
    <text evidence="2 7">Belongs to the XK family.</text>
</comment>
<dbReference type="AlphaFoldDB" id="A0A5N5JEN8"/>
<evidence type="ECO:0000256" key="6">
    <source>
        <dbReference type="ARBA" id="ARBA00023136"/>
    </source>
</evidence>
<dbReference type="PANTHER" id="PTHR16024">
    <property type="entry name" value="XK-RELATED PROTEIN"/>
    <property type="match status" value="1"/>
</dbReference>
<comment type="caution">
    <text evidence="8">The sequence shown here is derived from an EMBL/GenBank/DDBJ whole genome shotgun (WGS) entry which is preliminary data.</text>
</comment>